<comment type="caution">
    <text evidence="2">The sequence shown here is derived from an EMBL/GenBank/DDBJ whole genome shotgun (WGS) entry which is preliminary data.</text>
</comment>
<keyword evidence="1" id="KW-0472">Membrane</keyword>
<gene>
    <name evidence="2" type="ORF">GCM10009830_29790</name>
</gene>
<evidence type="ECO:0000256" key="1">
    <source>
        <dbReference type="SAM" id="Phobius"/>
    </source>
</evidence>
<protein>
    <recommendedName>
        <fullName evidence="4">DUF4267 domain-containing protein</fullName>
    </recommendedName>
</protein>
<keyword evidence="1" id="KW-1133">Transmembrane helix</keyword>
<feature type="transmembrane region" description="Helical" evidence="1">
    <location>
        <begin position="12"/>
        <end position="32"/>
    </location>
</feature>
<accession>A0ABP4T1I2</accession>
<dbReference type="InterPro" id="IPR025363">
    <property type="entry name" value="DUF4267"/>
</dbReference>
<dbReference type="Pfam" id="PF14087">
    <property type="entry name" value="DUF4267"/>
    <property type="match status" value="1"/>
</dbReference>
<evidence type="ECO:0000313" key="2">
    <source>
        <dbReference type="EMBL" id="GAA1680769.1"/>
    </source>
</evidence>
<reference evidence="3" key="1">
    <citation type="journal article" date="2019" name="Int. J. Syst. Evol. Microbiol.">
        <title>The Global Catalogue of Microorganisms (GCM) 10K type strain sequencing project: providing services to taxonomists for standard genome sequencing and annotation.</title>
        <authorList>
            <consortium name="The Broad Institute Genomics Platform"/>
            <consortium name="The Broad Institute Genome Sequencing Center for Infectious Disease"/>
            <person name="Wu L."/>
            <person name="Ma J."/>
        </authorList>
    </citation>
    <scope>NUCLEOTIDE SEQUENCE [LARGE SCALE GENOMIC DNA]</scope>
    <source>
        <strain evidence="3">JCM 16001</strain>
    </source>
</reference>
<keyword evidence="1" id="KW-0812">Transmembrane</keyword>
<evidence type="ECO:0000313" key="3">
    <source>
        <dbReference type="Proteomes" id="UP001499851"/>
    </source>
</evidence>
<sequence length="128" mass="12609">MDGVEFMTTAAVWAAGALGAAFALIGVVGVAAPEFAAHAYGIPADTPGTRSWAAAAAWRDIAAGAAVVTVACTSPATTIGLVLLALALIPLGDVVIVARHGIRDGRTYLPHLAGLAAAVAVAAVLLIL</sequence>
<organism evidence="2 3">
    <name type="scientific">Glycomyces endophyticus</name>
    <dbReference type="NCBI Taxonomy" id="480996"/>
    <lineage>
        <taxon>Bacteria</taxon>
        <taxon>Bacillati</taxon>
        <taxon>Actinomycetota</taxon>
        <taxon>Actinomycetes</taxon>
        <taxon>Glycomycetales</taxon>
        <taxon>Glycomycetaceae</taxon>
        <taxon>Glycomyces</taxon>
    </lineage>
</organism>
<keyword evidence="3" id="KW-1185">Reference proteome</keyword>
<dbReference type="EMBL" id="BAAAQF010000010">
    <property type="protein sequence ID" value="GAA1680769.1"/>
    <property type="molecule type" value="Genomic_DNA"/>
</dbReference>
<proteinExistence type="predicted"/>
<evidence type="ECO:0008006" key="4">
    <source>
        <dbReference type="Google" id="ProtNLM"/>
    </source>
</evidence>
<feature type="transmembrane region" description="Helical" evidence="1">
    <location>
        <begin position="108"/>
        <end position="127"/>
    </location>
</feature>
<name>A0ABP4T1I2_9ACTN</name>
<dbReference type="Proteomes" id="UP001499851">
    <property type="component" value="Unassembled WGS sequence"/>
</dbReference>